<dbReference type="AlphaFoldDB" id="S4N8Z1"/>
<dbReference type="Proteomes" id="UP000018031">
    <property type="component" value="Unassembled WGS sequence"/>
</dbReference>
<organism evidence="1 2">
    <name type="scientific">Porphyromonas crevioricanis JCM 15906</name>
    <dbReference type="NCBI Taxonomy" id="1305617"/>
    <lineage>
        <taxon>Bacteria</taxon>
        <taxon>Pseudomonadati</taxon>
        <taxon>Bacteroidota</taxon>
        <taxon>Bacteroidia</taxon>
        <taxon>Bacteroidales</taxon>
        <taxon>Porphyromonadaceae</taxon>
        <taxon>Porphyromonas</taxon>
    </lineage>
</organism>
<comment type="caution">
    <text evidence="1">The sequence shown here is derived from an EMBL/GenBank/DDBJ whole genome shotgun (WGS) entry which is preliminary data.</text>
</comment>
<reference evidence="1 2" key="2">
    <citation type="journal article" date="2013" name="Genome Announc.">
        <title>Draft Genome Sequences of Porphyromonas crevioricanis JCM 15906T and Porphyromonas cansulci JCM 13913T Isolated from a Canine Oral Cavity.</title>
        <authorList>
            <person name="Sakamoto M."/>
            <person name="Tanaka N."/>
            <person name="Shiwa Y."/>
            <person name="Yoshikawa H."/>
            <person name="Ohkuma M."/>
        </authorList>
    </citation>
    <scope>NUCLEOTIDE SEQUENCE [LARGE SCALE GENOMIC DNA]</scope>
    <source>
        <strain evidence="1 2">JCM 15906</strain>
    </source>
</reference>
<reference evidence="2" key="1">
    <citation type="journal article" date="2013" name="Genome">
        <title>Draft Genome Sequences of Porphyromonas crevioricanis JCM 15906T and Porphyromonas cansulci JCM 13913T Isolated from a Canine Oral Cavity.</title>
        <authorList>
            <person name="Sakamoto M."/>
            <person name="Tanaka N."/>
            <person name="Shiwa Y."/>
            <person name="Yoshikawa H."/>
            <person name="Ohkuma M."/>
        </authorList>
    </citation>
    <scope>NUCLEOTIDE SEQUENCE [LARGE SCALE GENOMIC DNA]</scope>
    <source>
        <strain evidence="2">JCM 15906</strain>
    </source>
</reference>
<proteinExistence type="predicted"/>
<evidence type="ECO:0000313" key="1">
    <source>
        <dbReference type="EMBL" id="GAD04321.1"/>
    </source>
</evidence>
<sequence>MYVCFSYIKQKRFALGRINIRMDKKWLFVGIFVRTAKAQSPIPLFLSQ</sequence>
<dbReference type="EMBL" id="BAOU01000001">
    <property type="protein sequence ID" value="GAD04321.1"/>
    <property type="molecule type" value="Genomic_DNA"/>
</dbReference>
<gene>
    <name evidence="1" type="ORF">PORCRE_3</name>
</gene>
<accession>S4N8Z1</accession>
<protein>
    <submittedName>
        <fullName evidence="1">Uncharacterized protein</fullName>
    </submittedName>
</protein>
<evidence type="ECO:0000313" key="2">
    <source>
        <dbReference type="Proteomes" id="UP000018031"/>
    </source>
</evidence>
<name>S4N8Z1_9PORP</name>